<proteinExistence type="predicted"/>
<dbReference type="EMBL" id="BTSX01000004">
    <property type="protein sequence ID" value="GMS93461.1"/>
    <property type="molecule type" value="Genomic_DNA"/>
</dbReference>
<protein>
    <submittedName>
        <fullName evidence="2">Uncharacterized protein</fullName>
    </submittedName>
</protein>
<feature type="region of interest" description="Disordered" evidence="1">
    <location>
        <begin position="1"/>
        <end position="20"/>
    </location>
</feature>
<name>A0AAV5TD18_9BILA</name>
<evidence type="ECO:0000256" key="1">
    <source>
        <dbReference type="SAM" id="MobiDB-lite"/>
    </source>
</evidence>
<accession>A0AAV5TD18</accession>
<keyword evidence="3" id="KW-1185">Reference proteome</keyword>
<evidence type="ECO:0000313" key="2">
    <source>
        <dbReference type="EMBL" id="GMS93461.1"/>
    </source>
</evidence>
<feature type="non-terminal residue" evidence="2">
    <location>
        <position position="1"/>
    </location>
</feature>
<comment type="caution">
    <text evidence="2">The sequence shown here is derived from an EMBL/GenBank/DDBJ whole genome shotgun (WGS) entry which is preliminary data.</text>
</comment>
<reference evidence="2" key="1">
    <citation type="submission" date="2023-10" db="EMBL/GenBank/DDBJ databases">
        <title>Genome assembly of Pristionchus species.</title>
        <authorList>
            <person name="Yoshida K."/>
            <person name="Sommer R.J."/>
        </authorList>
    </citation>
    <scope>NUCLEOTIDE SEQUENCE</scope>
    <source>
        <strain evidence="2">RS0144</strain>
    </source>
</reference>
<dbReference type="Proteomes" id="UP001432027">
    <property type="component" value="Unassembled WGS sequence"/>
</dbReference>
<evidence type="ECO:0000313" key="3">
    <source>
        <dbReference type="Proteomes" id="UP001432027"/>
    </source>
</evidence>
<sequence>QCKNEMEAKHKAETDKDLSDKMTQVHKSIKATIDMVGGLSDAQKAKLVGTYFVGVCAPIKEFYNL</sequence>
<organism evidence="2 3">
    <name type="scientific">Pristionchus entomophagus</name>
    <dbReference type="NCBI Taxonomy" id="358040"/>
    <lineage>
        <taxon>Eukaryota</taxon>
        <taxon>Metazoa</taxon>
        <taxon>Ecdysozoa</taxon>
        <taxon>Nematoda</taxon>
        <taxon>Chromadorea</taxon>
        <taxon>Rhabditida</taxon>
        <taxon>Rhabditina</taxon>
        <taxon>Diplogasteromorpha</taxon>
        <taxon>Diplogasteroidea</taxon>
        <taxon>Neodiplogasteridae</taxon>
        <taxon>Pristionchus</taxon>
    </lineage>
</organism>
<dbReference type="AlphaFoldDB" id="A0AAV5TD18"/>
<gene>
    <name evidence="2" type="ORF">PENTCL1PPCAC_15636</name>
</gene>